<comment type="caution">
    <text evidence="2">The sequence shown here is derived from an EMBL/GenBank/DDBJ whole genome shotgun (WGS) entry which is preliminary data.</text>
</comment>
<sequence>MNRRDVTGGCEIQMSPTECGRSTRVRHEDRQGNSYRARTLVDEVTRRVITPKYYFSRTPRRPRSAATGPLHTRRGPARDARRSLN</sequence>
<feature type="region of interest" description="Disordered" evidence="1">
    <location>
        <begin position="54"/>
        <end position="85"/>
    </location>
</feature>
<name>A0A4C1XWR3_EUMVA</name>
<reference evidence="2 3" key="1">
    <citation type="journal article" date="2019" name="Commun. Biol.">
        <title>The bagworm genome reveals a unique fibroin gene that provides high tensile strength.</title>
        <authorList>
            <person name="Kono N."/>
            <person name="Nakamura H."/>
            <person name="Ohtoshi R."/>
            <person name="Tomita M."/>
            <person name="Numata K."/>
            <person name="Arakawa K."/>
        </authorList>
    </citation>
    <scope>NUCLEOTIDE SEQUENCE [LARGE SCALE GENOMIC DNA]</scope>
</reference>
<proteinExistence type="predicted"/>
<feature type="region of interest" description="Disordered" evidence="1">
    <location>
        <begin position="1"/>
        <end position="33"/>
    </location>
</feature>
<dbReference type="Proteomes" id="UP000299102">
    <property type="component" value="Unassembled WGS sequence"/>
</dbReference>
<feature type="compositionally biased region" description="Basic and acidic residues" evidence="1">
    <location>
        <begin position="76"/>
        <end position="85"/>
    </location>
</feature>
<dbReference type="EMBL" id="BGZK01000999">
    <property type="protein sequence ID" value="GBP68038.1"/>
    <property type="molecule type" value="Genomic_DNA"/>
</dbReference>
<evidence type="ECO:0000313" key="3">
    <source>
        <dbReference type="Proteomes" id="UP000299102"/>
    </source>
</evidence>
<protein>
    <submittedName>
        <fullName evidence="2">Uncharacterized protein</fullName>
    </submittedName>
</protein>
<organism evidence="2 3">
    <name type="scientific">Eumeta variegata</name>
    <name type="common">Bagworm moth</name>
    <name type="synonym">Eumeta japonica</name>
    <dbReference type="NCBI Taxonomy" id="151549"/>
    <lineage>
        <taxon>Eukaryota</taxon>
        <taxon>Metazoa</taxon>
        <taxon>Ecdysozoa</taxon>
        <taxon>Arthropoda</taxon>
        <taxon>Hexapoda</taxon>
        <taxon>Insecta</taxon>
        <taxon>Pterygota</taxon>
        <taxon>Neoptera</taxon>
        <taxon>Endopterygota</taxon>
        <taxon>Lepidoptera</taxon>
        <taxon>Glossata</taxon>
        <taxon>Ditrysia</taxon>
        <taxon>Tineoidea</taxon>
        <taxon>Psychidae</taxon>
        <taxon>Oiketicinae</taxon>
        <taxon>Eumeta</taxon>
    </lineage>
</organism>
<evidence type="ECO:0000256" key="1">
    <source>
        <dbReference type="SAM" id="MobiDB-lite"/>
    </source>
</evidence>
<accession>A0A4C1XWR3</accession>
<evidence type="ECO:0000313" key="2">
    <source>
        <dbReference type="EMBL" id="GBP68038.1"/>
    </source>
</evidence>
<dbReference type="AlphaFoldDB" id="A0A4C1XWR3"/>
<keyword evidence="3" id="KW-1185">Reference proteome</keyword>
<gene>
    <name evidence="2" type="ORF">EVAR_103998_1</name>
</gene>